<dbReference type="Proteomes" id="UP001501204">
    <property type="component" value="Unassembled WGS sequence"/>
</dbReference>
<proteinExistence type="predicted"/>
<evidence type="ECO:0000313" key="1">
    <source>
        <dbReference type="EMBL" id="GAA1767102.1"/>
    </source>
</evidence>
<evidence type="ECO:0008006" key="3">
    <source>
        <dbReference type="Google" id="ProtNLM"/>
    </source>
</evidence>
<sequence length="130" mass="14110">MQRKISALVEVDLDGRYVRVSVTGALTRANQQALHPVLRRARATLPAATVSVDLTCVHELEPAAADLLRRAVEHDEDLPEEVEILVPEAEPAEPAAAALDARRRMRASILHRRRAGLPVPPPGSQLHAAS</sequence>
<organism evidence="1 2">
    <name type="scientific">Kocuria aegyptia</name>
    <dbReference type="NCBI Taxonomy" id="330943"/>
    <lineage>
        <taxon>Bacteria</taxon>
        <taxon>Bacillati</taxon>
        <taxon>Actinomycetota</taxon>
        <taxon>Actinomycetes</taxon>
        <taxon>Micrococcales</taxon>
        <taxon>Micrococcaceae</taxon>
        <taxon>Kocuria</taxon>
    </lineage>
</organism>
<keyword evidence="2" id="KW-1185">Reference proteome</keyword>
<accession>A0ABP4X347</accession>
<name>A0ABP4X347_9MICC</name>
<evidence type="ECO:0000313" key="2">
    <source>
        <dbReference type="Proteomes" id="UP001501204"/>
    </source>
</evidence>
<reference evidence="2" key="1">
    <citation type="journal article" date="2019" name="Int. J. Syst. Evol. Microbiol.">
        <title>The Global Catalogue of Microorganisms (GCM) 10K type strain sequencing project: providing services to taxonomists for standard genome sequencing and annotation.</title>
        <authorList>
            <consortium name="The Broad Institute Genomics Platform"/>
            <consortium name="The Broad Institute Genome Sequencing Center for Infectious Disease"/>
            <person name="Wu L."/>
            <person name="Ma J."/>
        </authorList>
    </citation>
    <scope>NUCLEOTIDE SEQUENCE [LARGE SCALE GENOMIC DNA]</scope>
    <source>
        <strain evidence="2">JCM 14735</strain>
    </source>
</reference>
<comment type="caution">
    <text evidence="1">The sequence shown here is derived from an EMBL/GenBank/DDBJ whole genome shotgun (WGS) entry which is preliminary data.</text>
</comment>
<gene>
    <name evidence="1" type="ORF">GCM10009767_26970</name>
</gene>
<protein>
    <recommendedName>
        <fullName evidence="3">STAS domain-containing protein</fullName>
    </recommendedName>
</protein>
<dbReference type="RefSeq" id="WP_344123330.1">
    <property type="nucleotide sequence ID" value="NZ_BAAAOA010000032.1"/>
</dbReference>
<dbReference type="EMBL" id="BAAAOA010000032">
    <property type="protein sequence ID" value="GAA1767102.1"/>
    <property type="molecule type" value="Genomic_DNA"/>
</dbReference>